<dbReference type="SUPFAM" id="SSF53756">
    <property type="entry name" value="UDP-Glycosyltransferase/glycogen phosphorylase"/>
    <property type="match status" value="1"/>
</dbReference>
<evidence type="ECO:0000256" key="1">
    <source>
        <dbReference type="ARBA" id="ARBA00022676"/>
    </source>
</evidence>
<dbReference type="EMBL" id="LAZR01000023">
    <property type="protein sequence ID" value="KKO04446.1"/>
    <property type="molecule type" value="Genomic_DNA"/>
</dbReference>
<dbReference type="Gene3D" id="3.40.50.2000">
    <property type="entry name" value="Glycogen Phosphorylase B"/>
    <property type="match status" value="2"/>
</dbReference>
<dbReference type="InterPro" id="IPR001296">
    <property type="entry name" value="Glyco_trans_1"/>
</dbReference>
<reference evidence="5" key="1">
    <citation type="journal article" date="2015" name="Nature">
        <title>Complex archaea that bridge the gap between prokaryotes and eukaryotes.</title>
        <authorList>
            <person name="Spang A."/>
            <person name="Saw J.H."/>
            <person name="Jorgensen S.L."/>
            <person name="Zaremba-Niedzwiedzka K."/>
            <person name="Martijn J."/>
            <person name="Lind A.E."/>
            <person name="van Eijk R."/>
            <person name="Schleper C."/>
            <person name="Guy L."/>
            <person name="Ettema T.J."/>
        </authorList>
    </citation>
    <scope>NUCLEOTIDE SEQUENCE</scope>
</reference>
<dbReference type="PANTHER" id="PTHR12526">
    <property type="entry name" value="GLYCOSYLTRANSFERASE"/>
    <property type="match status" value="1"/>
</dbReference>
<evidence type="ECO:0008006" key="6">
    <source>
        <dbReference type="Google" id="ProtNLM"/>
    </source>
</evidence>
<dbReference type="Pfam" id="PF00534">
    <property type="entry name" value="Glycos_transf_1"/>
    <property type="match status" value="1"/>
</dbReference>
<name>A0A0F9VH41_9ZZZZ</name>
<evidence type="ECO:0000259" key="3">
    <source>
        <dbReference type="Pfam" id="PF00534"/>
    </source>
</evidence>
<feature type="domain" description="Glycosyl transferase family 1" evidence="3">
    <location>
        <begin position="178"/>
        <end position="350"/>
    </location>
</feature>
<dbReference type="PANTHER" id="PTHR12526:SF640">
    <property type="entry name" value="COLANIC ACID BIOSYNTHESIS GLYCOSYLTRANSFERASE WCAL-RELATED"/>
    <property type="match status" value="1"/>
</dbReference>
<dbReference type="AlphaFoldDB" id="A0A0F9VH41"/>
<proteinExistence type="predicted"/>
<dbReference type="GO" id="GO:0016757">
    <property type="term" value="F:glycosyltransferase activity"/>
    <property type="evidence" value="ECO:0007669"/>
    <property type="project" value="UniProtKB-KW"/>
</dbReference>
<accession>A0A0F9VH41</accession>
<dbReference type="InterPro" id="IPR028098">
    <property type="entry name" value="Glyco_trans_4-like_N"/>
</dbReference>
<protein>
    <recommendedName>
        <fullName evidence="6">Glycosyltransferase subfamily 4-like N-terminal domain-containing protein</fullName>
    </recommendedName>
</protein>
<organism evidence="5">
    <name type="scientific">marine sediment metagenome</name>
    <dbReference type="NCBI Taxonomy" id="412755"/>
    <lineage>
        <taxon>unclassified sequences</taxon>
        <taxon>metagenomes</taxon>
        <taxon>ecological metagenomes</taxon>
    </lineage>
</organism>
<evidence type="ECO:0000313" key="5">
    <source>
        <dbReference type="EMBL" id="KKO04446.1"/>
    </source>
</evidence>
<keyword evidence="1" id="KW-0328">Glycosyltransferase</keyword>
<keyword evidence="2" id="KW-0808">Transferase</keyword>
<feature type="domain" description="Glycosyltransferase subfamily 4-like N-terminal" evidence="4">
    <location>
        <begin position="15"/>
        <end position="166"/>
    </location>
</feature>
<dbReference type="Pfam" id="PF13439">
    <property type="entry name" value="Glyco_transf_4"/>
    <property type="match status" value="1"/>
</dbReference>
<gene>
    <name evidence="5" type="ORF">LCGC14_0088040</name>
</gene>
<sequence>MANKVLQLCLSDGKGGMELYVDRIIEDLQEEGWAVIGICLKDTKVETYMQRNGVPYKAFASNGQALVNIFMLRRWLIEEDISVIHCHKSSDLRITTLLKLLLPKLRILYTDHVGGQRPKKSPYHRVAYGNVDRVLSISQATHQRNIRNLPVPRERVVCLPHGVDIDKYRPCDDPATIRAKREALGVPTDAVLIGLPGRVTPGKGQDVWVNALLQLDPALNFYALSIGGTDYASGGVEAFYAQLQQTIAGTALANKIAFLGHRSDLTEILPVLDVVCIPSENEAFGLTIIESMACGMPIIGSNTGSLPELVDAASGVLVGPFDVPAWCDAMAAMVRDDAQRQAMGRAARRRVEQHFSHKQHVKRLIEYYADSA</sequence>
<evidence type="ECO:0000259" key="4">
    <source>
        <dbReference type="Pfam" id="PF13439"/>
    </source>
</evidence>
<evidence type="ECO:0000256" key="2">
    <source>
        <dbReference type="ARBA" id="ARBA00022679"/>
    </source>
</evidence>
<comment type="caution">
    <text evidence="5">The sequence shown here is derived from an EMBL/GenBank/DDBJ whole genome shotgun (WGS) entry which is preliminary data.</text>
</comment>
<dbReference type="CDD" id="cd03801">
    <property type="entry name" value="GT4_PimA-like"/>
    <property type="match status" value="1"/>
</dbReference>